<comment type="caution">
    <text evidence="2">The sequence shown here is derived from an EMBL/GenBank/DDBJ whole genome shotgun (WGS) entry which is preliminary data.</text>
</comment>
<dbReference type="Proteomes" id="UP000835052">
    <property type="component" value="Unassembled WGS sequence"/>
</dbReference>
<organism evidence="2 3">
    <name type="scientific">Caenorhabditis auriculariae</name>
    <dbReference type="NCBI Taxonomy" id="2777116"/>
    <lineage>
        <taxon>Eukaryota</taxon>
        <taxon>Metazoa</taxon>
        <taxon>Ecdysozoa</taxon>
        <taxon>Nematoda</taxon>
        <taxon>Chromadorea</taxon>
        <taxon>Rhabditida</taxon>
        <taxon>Rhabditina</taxon>
        <taxon>Rhabditomorpha</taxon>
        <taxon>Rhabditoidea</taxon>
        <taxon>Rhabditidae</taxon>
        <taxon>Peloderinae</taxon>
        <taxon>Caenorhabditis</taxon>
    </lineage>
</organism>
<gene>
    <name evidence="2" type="ORF">CAUJ_LOCUS9805</name>
</gene>
<sequence length="138" mass="15868">MDNYLVKTLALLLVFLQIASCIFAAQIRVQSDDDTSQRQLLMKRGGARAFYGLSGPANSKRLSGASPYFFHEKRGGGRSFGPAQDDFLSRWEKRGGGRAFSGNWRPQLYDGYYETPYYRKRSSLPLWAYLENRDQQFF</sequence>
<dbReference type="AlphaFoldDB" id="A0A8S1HB94"/>
<dbReference type="EMBL" id="CAJGYM010000039">
    <property type="protein sequence ID" value="CAD6193886.1"/>
    <property type="molecule type" value="Genomic_DNA"/>
</dbReference>
<accession>A0A8S1HB94</accession>
<proteinExistence type="predicted"/>
<name>A0A8S1HB94_9PELO</name>
<protein>
    <submittedName>
        <fullName evidence="2">Uncharacterized protein</fullName>
    </submittedName>
</protein>
<reference evidence="2" key="1">
    <citation type="submission" date="2020-10" db="EMBL/GenBank/DDBJ databases">
        <authorList>
            <person name="Kikuchi T."/>
        </authorList>
    </citation>
    <scope>NUCLEOTIDE SEQUENCE</scope>
    <source>
        <strain evidence="2">NKZ352</strain>
    </source>
</reference>
<feature type="signal peptide" evidence="1">
    <location>
        <begin position="1"/>
        <end position="24"/>
    </location>
</feature>
<dbReference type="OrthoDB" id="5862541at2759"/>
<evidence type="ECO:0000313" key="3">
    <source>
        <dbReference type="Proteomes" id="UP000835052"/>
    </source>
</evidence>
<evidence type="ECO:0000313" key="2">
    <source>
        <dbReference type="EMBL" id="CAD6193886.1"/>
    </source>
</evidence>
<feature type="chain" id="PRO_5035832533" evidence="1">
    <location>
        <begin position="25"/>
        <end position="138"/>
    </location>
</feature>
<evidence type="ECO:0000256" key="1">
    <source>
        <dbReference type="SAM" id="SignalP"/>
    </source>
</evidence>
<keyword evidence="1" id="KW-0732">Signal</keyword>
<keyword evidence="3" id="KW-1185">Reference proteome</keyword>